<dbReference type="Proteomes" id="UP000799302">
    <property type="component" value="Unassembled WGS sequence"/>
</dbReference>
<proteinExistence type="predicted"/>
<dbReference type="Gene3D" id="3.30.160.20">
    <property type="match status" value="1"/>
</dbReference>
<dbReference type="InterPro" id="IPR052104">
    <property type="entry name" value="Mito_Release_Factor_mL62"/>
</dbReference>
<dbReference type="SUPFAM" id="SSF110916">
    <property type="entry name" value="Peptidyl-tRNA hydrolase domain-like"/>
    <property type="match status" value="1"/>
</dbReference>
<dbReference type="GO" id="GO:0005762">
    <property type="term" value="C:mitochondrial large ribosomal subunit"/>
    <property type="evidence" value="ECO:0007669"/>
    <property type="project" value="TreeGrafter"/>
</dbReference>
<evidence type="ECO:0000259" key="1">
    <source>
        <dbReference type="Pfam" id="PF00472"/>
    </source>
</evidence>
<keyword evidence="3" id="KW-1185">Reference proteome</keyword>
<dbReference type="GO" id="GO:0070126">
    <property type="term" value="P:mitochondrial translational termination"/>
    <property type="evidence" value="ECO:0007669"/>
    <property type="project" value="TreeGrafter"/>
</dbReference>
<evidence type="ECO:0000313" key="2">
    <source>
        <dbReference type="EMBL" id="KAF2666704.1"/>
    </source>
</evidence>
<dbReference type="InterPro" id="IPR000352">
    <property type="entry name" value="Pep_chain_release_fac_I"/>
</dbReference>
<dbReference type="GO" id="GO:0004045">
    <property type="term" value="F:peptidyl-tRNA hydrolase activity"/>
    <property type="evidence" value="ECO:0007669"/>
    <property type="project" value="TreeGrafter"/>
</dbReference>
<dbReference type="PANTHER" id="PTHR11075">
    <property type="entry name" value="PEPTIDE CHAIN RELEASE FACTOR"/>
    <property type="match status" value="1"/>
</dbReference>
<dbReference type="EMBL" id="MU004238">
    <property type="protein sequence ID" value="KAF2666704.1"/>
    <property type="molecule type" value="Genomic_DNA"/>
</dbReference>
<dbReference type="OrthoDB" id="270639at2759"/>
<dbReference type="GO" id="GO:0016150">
    <property type="term" value="F:translation release factor activity, codon nonspecific"/>
    <property type="evidence" value="ECO:0007669"/>
    <property type="project" value="TreeGrafter"/>
</dbReference>
<accession>A0A6A6U6X0</accession>
<evidence type="ECO:0000313" key="3">
    <source>
        <dbReference type="Proteomes" id="UP000799302"/>
    </source>
</evidence>
<dbReference type="PANTHER" id="PTHR11075:SF54">
    <property type="entry name" value="LARGE RIBOSOMAL SUBUNIT PROTEIN ML62"/>
    <property type="match status" value="1"/>
</dbReference>
<name>A0A6A6U6X0_9PEZI</name>
<dbReference type="Pfam" id="PF00472">
    <property type="entry name" value="RF-1"/>
    <property type="match status" value="1"/>
</dbReference>
<feature type="domain" description="Prokaryotic-type class I peptide chain release factors" evidence="1">
    <location>
        <begin position="47"/>
        <end position="140"/>
    </location>
</feature>
<organism evidence="2 3">
    <name type="scientific">Microthyrium microscopicum</name>
    <dbReference type="NCBI Taxonomy" id="703497"/>
    <lineage>
        <taxon>Eukaryota</taxon>
        <taxon>Fungi</taxon>
        <taxon>Dikarya</taxon>
        <taxon>Ascomycota</taxon>
        <taxon>Pezizomycotina</taxon>
        <taxon>Dothideomycetes</taxon>
        <taxon>Dothideomycetes incertae sedis</taxon>
        <taxon>Microthyriales</taxon>
        <taxon>Microthyriaceae</taxon>
        <taxon>Microthyrium</taxon>
    </lineage>
</organism>
<dbReference type="AlphaFoldDB" id="A0A6A6U6X0"/>
<sequence>MLQCMKILVIRPSFIHQRVPLQCIRRLHQDDFAAARSWMESFTPASVPARICDFSFSRSSGPGGQNVNKVNSKATLKISLDNLLPLLPAILHQPIRDSQHYAAKSNSLIIQADGSRKQTDNSQDCLSRLHQHIIHLAQQVIPGETSDAQRERVKQL</sequence>
<gene>
    <name evidence="2" type="ORF">BT63DRAFT_316217</name>
</gene>
<protein>
    <recommendedName>
        <fullName evidence="1">Prokaryotic-type class I peptide chain release factors domain-containing protein</fullName>
    </recommendedName>
</protein>
<reference evidence="2" key="1">
    <citation type="journal article" date="2020" name="Stud. Mycol.">
        <title>101 Dothideomycetes genomes: a test case for predicting lifestyles and emergence of pathogens.</title>
        <authorList>
            <person name="Haridas S."/>
            <person name="Albert R."/>
            <person name="Binder M."/>
            <person name="Bloem J."/>
            <person name="Labutti K."/>
            <person name="Salamov A."/>
            <person name="Andreopoulos B."/>
            <person name="Baker S."/>
            <person name="Barry K."/>
            <person name="Bills G."/>
            <person name="Bluhm B."/>
            <person name="Cannon C."/>
            <person name="Castanera R."/>
            <person name="Culley D."/>
            <person name="Daum C."/>
            <person name="Ezra D."/>
            <person name="Gonzalez J."/>
            <person name="Henrissat B."/>
            <person name="Kuo A."/>
            <person name="Liang C."/>
            <person name="Lipzen A."/>
            <person name="Lutzoni F."/>
            <person name="Magnuson J."/>
            <person name="Mondo S."/>
            <person name="Nolan M."/>
            <person name="Ohm R."/>
            <person name="Pangilinan J."/>
            <person name="Park H.-J."/>
            <person name="Ramirez L."/>
            <person name="Alfaro M."/>
            <person name="Sun H."/>
            <person name="Tritt A."/>
            <person name="Yoshinaga Y."/>
            <person name="Zwiers L.-H."/>
            <person name="Turgeon B."/>
            <person name="Goodwin S."/>
            <person name="Spatafora J."/>
            <person name="Crous P."/>
            <person name="Grigoriev I."/>
        </authorList>
    </citation>
    <scope>NUCLEOTIDE SEQUENCE</scope>
    <source>
        <strain evidence="2">CBS 115976</strain>
    </source>
</reference>